<name>A0A7W6HUG0_9BACT</name>
<proteinExistence type="predicted"/>
<dbReference type="OrthoDB" id="955741at2"/>
<gene>
    <name evidence="1" type="ORF">GGR14_000939</name>
</gene>
<dbReference type="AlphaFoldDB" id="A0A7W6HUG0"/>
<sequence length="155" mass="18220">MISNLQLPYHIVQTDDLAYKFITQSGVVYAAYFIDISEAFGADHVYTFSFDAVGKPVNDGRVRYTIVKILSDFFQVNQNSLIVVCETCDKKENARFRLFEKWYCQTGEHDIEKIDAFVDHADYNFRSSLLLFKEHPRYQEIKGIYDEWVKSEMEK</sequence>
<dbReference type="RefSeq" id="WP_124316144.1">
    <property type="nucleotide sequence ID" value="NZ_AP028155.1"/>
</dbReference>
<evidence type="ECO:0000313" key="1">
    <source>
        <dbReference type="EMBL" id="MBB4025167.1"/>
    </source>
</evidence>
<dbReference type="Proteomes" id="UP000546007">
    <property type="component" value="Unassembled WGS sequence"/>
</dbReference>
<accession>A0A7W6HUG0</accession>
<reference evidence="1 2" key="1">
    <citation type="submission" date="2020-08" db="EMBL/GenBank/DDBJ databases">
        <title>Genomic Encyclopedia of Type Strains, Phase IV (KMG-IV): sequencing the most valuable type-strain genomes for metagenomic binning, comparative biology and taxonomic classification.</title>
        <authorList>
            <person name="Goeker M."/>
        </authorList>
    </citation>
    <scope>NUCLEOTIDE SEQUENCE [LARGE SCALE GENOMIC DNA]</scope>
    <source>
        <strain evidence="1 2">DSM 105721</strain>
    </source>
</reference>
<dbReference type="EMBL" id="JACIES010000002">
    <property type="protein sequence ID" value="MBB4025167.1"/>
    <property type="molecule type" value="Genomic_DNA"/>
</dbReference>
<evidence type="ECO:0000313" key="2">
    <source>
        <dbReference type="Proteomes" id="UP000546007"/>
    </source>
</evidence>
<comment type="caution">
    <text evidence="1">The sequence shown here is derived from an EMBL/GenBank/DDBJ whole genome shotgun (WGS) entry which is preliminary data.</text>
</comment>
<dbReference type="InterPro" id="IPR046167">
    <property type="entry name" value="DUF6169"/>
</dbReference>
<dbReference type="GeneID" id="93099613"/>
<dbReference type="Pfam" id="PF19666">
    <property type="entry name" value="DUF6169"/>
    <property type="match status" value="1"/>
</dbReference>
<protein>
    <submittedName>
        <fullName evidence="1">Uncharacterized protein</fullName>
    </submittedName>
</protein>
<organism evidence="1 2">
    <name type="scientific">Butyricimonas faecihominis</name>
    <dbReference type="NCBI Taxonomy" id="1472416"/>
    <lineage>
        <taxon>Bacteria</taxon>
        <taxon>Pseudomonadati</taxon>
        <taxon>Bacteroidota</taxon>
        <taxon>Bacteroidia</taxon>
        <taxon>Bacteroidales</taxon>
        <taxon>Odoribacteraceae</taxon>
        <taxon>Butyricimonas</taxon>
    </lineage>
</organism>
<keyword evidence="2" id="KW-1185">Reference proteome</keyword>